<dbReference type="SUPFAM" id="SSF53254">
    <property type="entry name" value="Phosphoglycerate mutase-like"/>
    <property type="match status" value="1"/>
</dbReference>
<sequence>MKFKVYLHILSGMKLFVVRHGETDWNVKQLACGVSESTLTEKGRMQAQALANRLKEEKEKNNITAIYVSPLKRARDTAAYIEQVLQLTAVPDTRLHEIDFGDFEGKPWNNPDFLYIHKNPFLKFPGGESFAQVAHRAYSIIEDVKQKHTGDGNILFVCHGVLTTAAYTYFNPLSMEDLFRLEIKNCQLLEFDLS</sequence>
<name>C8PQF9_9SPIR</name>
<dbReference type="Proteomes" id="UP000004509">
    <property type="component" value="Unassembled WGS sequence"/>
</dbReference>
<dbReference type="Gene3D" id="3.40.50.1240">
    <property type="entry name" value="Phosphoglycerate mutase-like"/>
    <property type="match status" value="1"/>
</dbReference>
<feature type="binding site" evidence="3">
    <location>
        <begin position="19"/>
        <end position="26"/>
    </location>
    <ligand>
        <name>substrate</name>
    </ligand>
</feature>
<keyword evidence="1" id="KW-0378">Hydrolase</keyword>
<dbReference type="InterPro" id="IPR051695">
    <property type="entry name" value="Phosphoglycerate_Mutase"/>
</dbReference>
<dbReference type="CDD" id="cd07067">
    <property type="entry name" value="HP_PGM_like"/>
    <property type="match status" value="1"/>
</dbReference>
<dbReference type="GO" id="GO:0005829">
    <property type="term" value="C:cytosol"/>
    <property type="evidence" value="ECO:0007669"/>
    <property type="project" value="TreeGrafter"/>
</dbReference>
<reference evidence="4 5" key="1">
    <citation type="submission" date="2009-07" db="EMBL/GenBank/DDBJ databases">
        <authorList>
            <person name="Madupu R."/>
            <person name="Sebastian Y."/>
            <person name="Durkin A.S."/>
            <person name="Torralba M."/>
            <person name="Methe B."/>
            <person name="Sutton G.G."/>
            <person name="Strausberg R.L."/>
            <person name="Nelson K.E."/>
        </authorList>
    </citation>
    <scope>NUCLEOTIDE SEQUENCE [LARGE SCALE GENOMIC DNA]</scope>
    <source>
        <strain evidence="4 5">ATCC 35580</strain>
    </source>
</reference>
<comment type="caution">
    <text evidence="4">The sequence shown here is derived from an EMBL/GenBank/DDBJ whole genome shotgun (WGS) entry which is preliminary data.</text>
</comment>
<dbReference type="PIRSF" id="PIRSF000709">
    <property type="entry name" value="6PFK_2-Ptase"/>
    <property type="match status" value="1"/>
</dbReference>
<dbReference type="PANTHER" id="PTHR46517:SF1">
    <property type="entry name" value="FRUCTOSE-2,6-BISPHOSPHATASE TIGAR"/>
    <property type="match status" value="1"/>
</dbReference>
<evidence type="ECO:0000313" key="4">
    <source>
        <dbReference type="EMBL" id="EEV20314.1"/>
    </source>
</evidence>
<dbReference type="InterPro" id="IPR013078">
    <property type="entry name" value="His_Pase_superF_clade-1"/>
</dbReference>
<evidence type="ECO:0000256" key="1">
    <source>
        <dbReference type="ARBA" id="ARBA00022801"/>
    </source>
</evidence>
<dbReference type="InterPro" id="IPR029033">
    <property type="entry name" value="His_PPase_superfam"/>
</dbReference>
<dbReference type="PROSITE" id="PS00175">
    <property type="entry name" value="PG_MUTASE"/>
    <property type="match status" value="1"/>
</dbReference>
<proteinExistence type="predicted"/>
<dbReference type="EMBL" id="ACYH01000037">
    <property type="protein sequence ID" value="EEV20314.1"/>
    <property type="molecule type" value="Genomic_DNA"/>
</dbReference>
<dbReference type="Pfam" id="PF00300">
    <property type="entry name" value="His_Phos_1"/>
    <property type="match status" value="1"/>
</dbReference>
<dbReference type="AlphaFoldDB" id="C8PQF9"/>
<feature type="active site" description="Tele-phosphohistidine intermediate" evidence="2">
    <location>
        <position position="20"/>
    </location>
</feature>
<evidence type="ECO:0000256" key="2">
    <source>
        <dbReference type="PIRSR" id="PIRSR613078-1"/>
    </source>
</evidence>
<organism evidence="4 5">
    <name type="scientific">Treponema vincentii ATCC 35580</name>
    <dbReference type="NCBI Taxonomy" id="596324"/>
    <lineage>
        <taxon>Bacteria</taxon>
        <taxon>Pseudomonadati</taxon>
        <taxon>Spirochaetota</taxon>
        <taxon>Spirochaetia</taxon>
        <taxon>Spirochaetales</taxon>
        <taxon>Treponemataceae</taxon>
        <taxon>Treponema</taxon>
    </lineage>
</organism>
<dbReference type="GO" id="GO:0045820">
    <property type="term" value="P:negative regulation of glycolytic process"/>
    <property type="evidence" value="ECO:0007669"/>
    <property type="project" value="TreeGrafter"/>
</dbReference>
<dbReference type="GO" id="GO:0004331">
    <property type="term" value="F:fructose-2,6-bisphosphate 2-phosphatase activity"/>
    <property type="evidence" value="ECO:0007669"/>
    <property type="project" value="TreeGrafter"/>
</dbReference>
<evidence type="ECO:0000256" key="3">
    <source>
        <dbReference type="PIRSR" id="PIRSR613078-2"/>
    </source>
</evidence>
<dbReference type="STRING" id="596324.TREVI0001_2064"/>
<dbReference type="eggNOG" id="COG0406">
    <property type="taxonomic scope" value="Bacteria"/>
</dbReference>
<dbReference type="InterPro" id="IPR001345">
    <property type="entry name" value="PG/BPGM_mutase_AS"/>
</dbReference>
<dbReference type="SMART" id="SM00855">
    <property type="entry name" value="PGAM"/>
    <property type="match status" value="1"/>
</dbReference>
<gene>
    <name evidence="4" type="ORF">TREVI0001_2064</name>
</gene>
<feature type="binding site" evidence="3">
    <location>
        <position position="73"/>
    </location>
    <ligand>
        <name>substrate</name>
    </ligand>
</feature>
<dbReference type="PANTHER" id="PTHR46517">
    <property type="entry name" value="FRUCTOSE-2,6-BISPHOSPHATASE TIGAR"/>
    <property type="match status" value="1"/>
</dbReference>
<dbReference type="GO" id="GO:0043456">
    <property type="term" value="P:regulation of pentose-phosphate shunt"/>
    <property type="evidence" value="ECO:0007669"/>
    <property type="project" value="TreeGrafter"/>
</dbReference>
<protein>
    <submittedName>
        <fullName evidence="4">Phosphoglycerate mutase family protein</fullName>
    </submittedName>
</protein>
<evidence type="ECO:0000313" key="5">
    <source>
        <dbReference type="Proteomes" id="UP000004509"/>
    </source>
</evidence>
<feature type="active site" description="Proton donor/acceptor" evidence="2">
    <location>
        <position position="97"/>
    </location>
</feature>
<accession>C8PQF9</accession>